<reference evidence="6 7" key="1">
    <citation type="submission" date="2018-08" db="EMBL/GenBank/DDBJ databases">
        <title>Bacillus jemisoniae sp. nov., Bacillus chryseoplanitiae sp. nov., Bacillus resnikiae sp. nov., and Bacillus frankliniae sp. nov., isolated from Viking spacecraft and associated surfaces.</title>
        <authorList>
            <person name="Seuylemezian A."/>
            <person name="Vaishampayan P."/>
        </authorList>
    </citation>
    <scope>NUCLEOTIDE SEQUENCE [LARGE SCALE GENOMIC DNA]</scope>
    <source>
        <strain evidence="6 7">MA001</strain>
    </source>
</reference>
<gene>
    <name evidence="6" type="ORF">D1953_08380</name>
</gene>
<dbReference type="PANTHER" id="PTHR30419">
    <property type="entry name" value="HTH-TYPE TRANSCRIPTIONAL REGULATOR YBHD"/>
    <property type="match status" value="1"/>
</dbReference>
<protein>
    <submittedName>
        <fullName evidence="6">LysR family transcriptional regulator</fullName>
    </submittedName>
</protein>
<keyword evidence="3" id="KW-0238">DNA-binding</keyword>
<sequence>MTITQLQVFAKTVEMGSFTKAAQALNMTQPAVSHAISSIEAELGVTLFIRDRRKGLILTDIGKRIIIHTREVLKGIEKIEQEAAVEKGLEVGTIRIGSFPSASAYFLPKIISNLKQKYPKLELLLYEGTLEEVNEWLLSRVIDIGIVMLPNEGMDIIPLVKNEMFVALRDDHPLHSKASITIKDLENEPLIIFKGGYESPIIEMFNHANTELTIEFTVSNVSTSLNMIQEGLGLTILSELSLLSLPPNVQIRNLNPPVWRDIGLAVPSLKESSPAVQVFIPMVQELFYGKDEGNLID</sequence>
<proteinExistence type="inferred from homology"/>
<dbReference type="AlphaFoldDB" id="A0A398BGG1"/>
<dbReference type="GO" id="GO:0005829">
    <property type="term" value="C:cytosol"/>
    <property type="evidence" value="ECO:0007669"/>
    <property type="project" value="TreeGrafter"/>
</dbReference>
<dbReference type="GO" id="GO:0003677">
    <property type="term" value="F:DNA binding"/>
    <property type="evidence" value="ECO:0007669"/>
    <property type="project" value="UniProtKB-KW"/>
</dbReference>
<evidence type="ECO:0000256" key="2">
    <source>
        <dbReference type="ARBA" id="ARBA00023015"/>
    </source>
</evidence>
<evidence type="ECO:0000259" key="5">
    <source>
        <dbReference type="PROSITE" id="PS50931"/>
    </source>
</evidence>
<dbReference type="Gene3D" id="3.40.190.290">
    <property type="match status" value="1"/>
</dbReference>
<dbReference type="InterPro" id="IPR036390">
    <property type="entry name" value="WH_DNA-bd_sf"/>
</dbReference>
<dbReference type="InterPro" id="IPR050950">
    <property type="entry name" value="HTH-type_LysR_regulators"/>
</dbReference>
<comment type="similarity">
    <text evidence="1">Belongs to the LysR transcriptional regulatory family.</text>
</comment>
<feature type="domain" description="HTH lysR-type" evidence="5">
    <location>
        <begin position="1"/>
        <end position="59"/>
    </location>
</feature>
<dbReference type="Pfam" id="PF00126">
    <property type="entry name" value="HTH_1"/>
    <property type="match status" value="1"/>
</dbReference>
<keyword evidence="2" id="KW-0805">Transcription regulation</keyword>
<evidence type="ECO:0000313" key="7">
    <source>
        <dbReference type="Proteomes" id="UP000266016"/>
    </source>
</evidence>
<dbReference type="PROSITE" id="PS50931">
    <property type="entry name" value="HTH_LYSR"/>
    <property type="match status" value="1"/>
</dbReference>
<organism evidence="6 7">
    <name type="scientific">Peribacillus asahii</name>
    <dbReference type="NCBI Taxonomy" id="228899"/>
    <lineage>
        <taxon>Bacteria</taxon>
        <taxon>Bacillati</taxon>
        <taxon>Bacillota</taxon>
        <taxon>Bacilli</taxon>
        <taxon>Bacillales</taxon>
        <taxon>Bacillaceae</taxon>
        <taxon>Peribacillus</taxon>
    </lineage>
</organism>
<evidence type="ECO:0000256" key="1">
    <source>
        <dbReference type="ARBA" id="ARBA00009437"/>
    </source>
</evidence>
<dbReference type="FunFam" id="1.10.10.10:FF:000455">
    <property type="entry name" value="LysR family transcriptional regulator"/>
    <property type="match status" value="1"/>
</dbReference>
<dbReference type="RefSeq" id="WP_119116730.1">
    <property type="nucleotide sequence ID" value="NZ_QWVS01000014.1"/>
</dbReference>
<keyword evidence="4" id="KW-0804">Transcription</keyword>
<dbReference type="EMBL" id="QWVS01000014">
    <property type="protein sequence ID" value="RID86696.1"/>
    <property type="molecule type" value="Genomic_DNA"/>
</dbReference>
<dbReference type="InterPro" id="IPR036388">
    <property type="entry name" value="WH-like_DNA-bd_sf"/>
</dbReference>
<dbReference type="PANTHER" id="PTHR30419:SF24">
    <property type="entry name" value="HTH-TYPE TRANSCRIPTIONAL REGULATOR CZCR"/>
    <property type="match status" value="1"/>
</dbReference>
<dbReference type="InterPro" id="IPR005119">
    <property type="entry name" value="LysR_subst-bd"/>
</dbReference>
<dbReference type="SUPFAM" id="SSF53850">
    <property type="entry name" value="Periplasmic binding protein-like II"/>
    <property type="match status" value="1"/>
</dbReference>
<evidence type="ECO:0000313" key="6">
    <source>
        <dbReference type="EMBL" id="RID86696.1"/>
    </source>
</evidence>
<name>A0A398BGG1_9BACI</name>
<keyword evidence="7" id="KW-1185">Reference proteome</keyword>
<comment type="caution">
    <text evidence="6">The sequence shown here is derived from an EMBL/GenBank/DDBJ whole genome shotgun (WGS) entry which is preliminary data.</text>
</comment>
<dbReference type="InterPro" id="IPR000847">
    <property type="entry name" value="LysR_HTH_N"/>
</dbReference>
<dbReference type="Gene3D" id="1.10.10.10">
    <property type="entry name" value="Winged helix-like DNA-binding domain superfamily/Winged helix DNA-binding domain"/>
    <property type="match status" value="1"/>
</dbReference>
<dbReference type="GO" id="GO:0003700">
    <property type="term" value="F:DNA-binding transcription factor activity"/>
    <property type="evidence" value="ECO:0007669"/>
    <property type="project" value="InterPro"/>
</dbReference>
<dbReference type="Pfam" id="PF03466">
    <property type="entry name" value="LysR_substrate"/>
    <property type="match status" value="1"/>
</dbReference>
<evidence type="ECO:0000256" key="3">
    <source>
        <dbReference type="ARBA" id="ARBA00023125"/>
    </source>
</evidence>
<dbReference type="PRINTS" id="PR00039">
    <property type="entry name" value="HTHLYSR"/>
</dbReference>
<dbReference type="SUPFAM" id="SSF46785">
    <property type="entry name" value="Winged helix' DNA-binding domain"/>
    <property type="match status" value="1"/>
</dbReference>
<accession>A0A398BGG1</accession>
<dbReference type="Proteomes" id="UP000266016">
    <property type="component" value="Unassembled WGS sequence"/>
</dbReference>
<dbReference type="CDD" id="cd05466">
    <property type="entry name" value="PBP2_LTTR_substrate"/>
    <property type="match status" value="1"/>
</dbReference>
<evidence type="ECO:0000256" key="4">
    <source>
        <dbReference type="ARBA" id="ARBA00023163"/>
    </source>
</evidence>